<keyword evidence="3 4" id="KW-0687">Ribonucleoprotein</keyword>
<dbReference type="InterPro" id="IPR001196">
    <property type="entry name" value="Ribosomal_uL15_CS"/>
</dbReference>
<dbReference type="eggNOG" id="arCOG00780">
    <property type="taxonomic scope" value="Archaea"/>
</dbReference>
<dbReference type="RefSeq" id="WP_011998220.1">
    <property type="nucleotide sequence ID" value="NC_009776.1"/>
</dbReference>
<protein>
    <recommendedName>
        <fullName evidence="4">Large ribosomal subunit protein eL18</fullName>
    </recommendedName>
</protein>
<dbReference type="GO" id="GO:0006412">
    <property type="term" value="P:translation"/>
    <property type="evidence" value="ECO:0007669"/>
    <property type="project" value="UniProtKB-UniRule"/>
</dbReference>
<dbReference type="PROSITE" id="PS00475">
    <property type="entry name" value="RIBOSOMAL_L15"/>
    <property type="match status" value="1"/>
</dbReference>
<organism evidence="6 7">
    <name type="scientific">Ignicoccus hospitalis (strain KIN4/I / DSM 18386 / JCM 14125)</name>
    <dbReference type="NCBI Taxonomy" id="453591"/>
    <lineage>
        <taxon>Archaea</taxon>
        <taxon>Thermoproteota</taxon>
        <taxon>Thermoprotei</taxon>
        <taxon>Desulfurococcales</taxon>
        <taxon>Desulfurococcaceae</taxon>
        <taxon>Ignicoccus</taxon>
    </lineage>
</organism>
<dbReference type="InterPro" id="IPR021131">
    <property type="entry name" value="Ribosomal_uL15/eL18"/>
</dbReference>
<dbReference type="Pfam" id="PF00828">
    <property type="entry name" value="Ribosomal_L27A"/>
    <property type="match status" value="1"/>
</dbReference>
<dbReference type="SUPFAM" id="SSF52080">
    <property type="entry name" value="Ribosomal proteins L15p and L18e"/>
    <property type="match status" value="1"/>
</dbReference>
<gene>
    <name evidence="4" type="primary">rpl18e</name>
    <name evidence="6" type="ordered locus">Igni_0184</name>
</gene>
<dbReference type="GeneID" id="5562254"/>
<dbReference type="Proteomes" id="UP000000262">
    <property type="component" value="Chromosome"/>
</dbReference>
<evidence type="ECO:0000256" key="1">
    <source>
        <dbReference type="ARBA" id="ARBA00006815"/>
    </source>
</evidence>
<evidence type="ECO:0000256" key="3">
    <source>
        <dbReference type="ARBA" id="ARBA00023274"/>
    </source>
</evidence>
<dbReference type="EMBL" id="CP000816">
    <property type="protein sequence ID" value="ABU81368.1"/>
    <property type="molecule type" value="Genomic_DNA"/>
</dbReference>
<evidence type="ECO:0000313" key="6">
    <source>
        <dbReference type="EMBL" id="ABU81368.1"/>
    </source>
</evidence>
<name>A8A8W6_IGNH4</name>
<dbReference type="NCBIfam" id="NF003079">
    <property type="entry name" value="PRK04005.1"/>
    <property type="match status" value="1"/>
</dbReference>
<keyword evidence="2 4" id="KW-0689">Ribosomal protein</keyword>
<dbReference type="AlphaFoldDB" id="A8A8W6"/>
<feature type="domain" description="Large ribosomal subunit protein uL15/eL18" evidence="5">
    <location>
        <begin position="61"/>
        <end position="98"/>
    </location>
</feature>
<dbReference type="PANTHER" id="PTHR10934">
    <property type="entry name" value="60S RIBOSOMAL PROTEIN L18"/>
    <property type="match status" value="1"/>
</dbReference>
<keyword evidence="7" id="KW-1185">Reference proteome</keyword>
<evidence type="ECO:0000259" key="5">
    <source>
        <dbReference type="Pfam" id="PF00828"/>
    </source>
</evidence>
<sequence>MPARRRKITNVLLRKTLDELWKTKSPAWRRVYELLNRPARQRIVVNVSKINRYANDGDVVVVPGKVLGSGELEKKVTVAAFSFSYTALEKIETAGGKALHILELVKENPKGSGIKIIT</sequence>
<dbReference type="OrthoDB" id="11309at2157"/>
<dbReference type="GO" id="GO:0003723">
    <property type="term" value="F:RNA binding"/>
    <property type="evidence" value="ECO:0007669"/>
    <property type="project" value="TreeGrafter"/>
</dbReference>
<dbReference type="InterPro" id="IPR022947">
    <property type="entry name" value="Ribosomal_eL18_arc"/>
</dbReference>
<accession>A8A8W6</accession>
<evidence type="ECO:0000256" key="4">
    <source>
        <dbReference type="HAMAP-Rule" id="MF_00329"/>
    </source>
</evidence>
<dbReference type="HAMAP" id="MF_00329">
    <property type="entry name" value="Ribosomal_eL18"/>
    <property type="match status" value="1"/>
</dbReference>
<dbReference type="HOGENOM" id="CLU_146465_0_0_2"/>
<dbReference type="GO" id="GO:0003735">
    <property type="term" value="F:structural constituent of ribosome"/>
    <property type="evidence" value="ECO:0007669"/>
    <property type="project" value="InterPro"/>
</dbReference>
<dbReference type="PhylomeDB" id="A8A8W6"/>
<dbReference type="STRING" id="453591.Igni_0184"/>
<dbReference type="InterPro" id="IPR000039">
    <property type="entry name" value="Ribosomal_eL18"/>
</dbReference>
<dbReference type="GO" id="GO:0022625">
    <property type="term" value="C:cytosolic large ribosomal subunit"/>
    <property type="evidence" value="ECO:0007669"/>
    <property type="project" value="TreeGrafter"/>
</dbReference>
<reference evidence="6 7" key="1">
    <citation type="journal article" date="2008" name="Genome Biol.">
        <title>A genomic analysis of the archaeal system Ignicoccus hospitalis-Nanoarchaeum equitans.</title>
        <authorList>
            <person name="Podar M."/>
            <person name="Anderson I."/>
            <person name="Makarova K.S."/>
            <person name="Elkins J.G."/>
            <person name="Ivanova N."/>
            <person name="Wall M.A."/>
            <person name="Lykidis A."/>
            <person name="Mavromatis K."/>
            <person name="Sun H."/>
            <person name="Hudson M.E."/>
            <person name="Chen W."/>
            <person name="Deciu C."/>
            <person name="Hutchison D."/>
            <person name="Eads J.R."/>
            <person name="Anderson A."/>
            <person name="Fernandes F."/>
            <person name="Szeto E."/>
            <person name="Lapidus A."/>
            <person name="Kyrpides N.C."/>
            <person name="Saier M.H.Jr."/>
            <person name="Richardson P.M."/>
            <person name="Rachel R."/>
            <person name="Huber H."/>
            <person name="Eisen J.A."/>
            <person name="Koonin E.V."/>
            <person name="Keller M."/>
            <person name="Stetter K.O."/>
        </authorList>
    </citation>
    <scope>NUCLEOTIDE SEQUENCE [LARGE SCALE GENOMIC DNA]</scope>
    <source>
        <strain evidence="7">KIN4/I / DSM 18386 / JCM 14125</strain>
    </source>
</reference>
<proteinExistence type="inferred from homology"/>
<dbReference type="KEGG" id="iho:Igni_0184"/>
<dbReference type="InterPro" id="IPR036227">
    <property type="entry name" value="Ribosomal_uL15/eL18_sf"/>
</dbReference>
<dbReference type="Gene3D" id="3.100.10.10">
    <property type="match status" value="1"/>
</dbReference>
<comment type="similarity">
    <text evidence="1 4">Belongs to the eukaryotic ribosomal protein eL18 family.</text>
</comment>
<evidence type="ECO:0000313" key="7">
    <source>
        <dbReference type="Proteomes" id="UP000000262"/>
    </source>
</evidence>
<dbReference type="PANTHER" id="PTHR10934:SF2">
    <property type="entry name" value="LARGE RIBOSOMAL SUBUNIT PROTEIN EL18"/>
    <property type="match status" value="1"/>
</dbReference>
<evidence type="ECO:0000256" key="2">
    <source>
        <dbReference type="ARBA" id="ARBA00022980"/>
    </source>
</evidence>